<comment type="caution">
    <text evidence="2">The sequence shown here is derived from an EMBL/GenBank/DDBJ whole genome shotgun (WGS) entry which is preliminary data.</text>
</comment>
<dbReference type="InterPro" id="IPR051922">
    <property type="entry name" value="Bact_Sporulation_Assoc"/>
</dbReference>
<evidence type="ECO:0000313" key="3">
    <source>
        <dbReference type="Proteomes" id="UP000588586"/>
    </source>
</evidence>
<dbReference type="Proteomes" id="UP000588586">
    <property type="component" value="Unassembled WGS sequence"/>
</dbReference>
<protein>
    <submittedName>
        <fullName evidence="2">Cell wall-binding repeat-containing protein</fullName>
    </submittedName>
</protein>
<dbReference type="PANTHER" id="PTHR30032">
    <property type="entry name" value="N-ACETYLMURAMOYL-L-ALANINE AMIDASE-RELATED"/>
    <property type="match status" value="1"/>
</dbReference>
<feature type="chain" id="PRO_5038700661" evidence="1">
    <location>
        <begin position="24"/>
        <end position="334"/>
    </location>
</feature>
<dbReference type="Pfam" id="PF04122">
    <property type="entry name" value="CW_binding_2"/>
    <property type="match status" value="3"/>
</dbReference>
<organism evidence="2 3">
    <name type="scientific">Knoellia koreensis</name>
    <dbReference type="NCBI Taxonomy" id="2730921"/>
    <lineage>
        <taxon>Bacteria</taxon>
        <taxon>Bacillati</taxon>
        <taxon>Actinomycetota</taxon>
        <taxon>Actinomycetes</taxon>
        <taxon>Micrococcales</taxon>
        <taxon>Intrasporangiaceae</taxon>
        <taxon>Knoellia</taxon>
    </lineage>
</organism>
<dbReference type="Gene3D" id="3.40.50.12090">
    <property type="match status" value="1"/>
</dbReference>
<sequence>MNRRRSLVTAALVSAVTAGLALAGAGGASATSTPITQTGAVRLAGADRYATAVKVSQRTFKAPQTNVVVASGESWPDALAAGPFAASLDAPLLLVRKNSAPQVAIDELKRLRPSKIYLIGGPGAISDATWYKLMDQVTWESSAERIAGRDRYATAFEVLNRMDGLGAVYVASGATYADALAGGAAAAVEGGALVLTPPTSLSSGAARGVGRTNHVVILGGTGAVSAGVERQIRSAAGGATVDRADGANRYETAAIVADALWGSTGADAVFFASGTSFPDALGATPAAYVNDAPVLLTRGTCTPEPTAVIEEQLAPRTGVFLGGSSVTYSGARLC</sequence>
<evidence type="ECO:0000313" key="2">
    <source>
        <dbReference type="EMBL" id="NNM45788.1"/>
    </source>
</evidence>
<dbReference type="InterPro" id="IPR006311">
    <property type="entry name" value="TAT_signal"/>
</dbReference>
<dbReference type="PANTHER" id="PTHR30032:SF8">
    <property type="entry name" value="GERMINATION-SPECIFIC N-ACETYLMURAMOYL-L-ALANINE AMIDASE"/>
    <property type="match status" value="1"/>
</dbReference>
<keyword evidence="1" id="KW-0732">Signal</keyword>
<accession>A0A849HEG2</accession>
<keyword evidence="3" id="KW-1185">Reference proteome</keyword>
<reference evidence="2 3" key="1">
    <citation type="submission" date="2020-04" db="EMBL/GenBank/DDBJ databases">
        <title>Knoellia sp. isolate from air conditioner.</title>
        <authorList>
            <person name="Chea S."/>
            <person name="Kim D.-U."/>
        </authorList>
    </citation>
    <scope>NUCLEOTIDE SEQUENCE [LARGE SCALE GENOMIC DNA]</scope>
    <source>
        <strain evidence="2 3">DB2414S</strain>
    </source>
</reference>
<dbReference type="InterPro" id="IPR007253">
    <property type="entry name" value="Cell_wall-bd_2"/>
</dbReference>
<proteinExistence type="predicted"/>
<gene>
    <name evidence="2" type="ORF">HJG52_07185</name>
</gene>
<evidence type="ECO:0000256" key="1">
    <source>
        <dbReference type="SAM" id="SignalP"/>
    </source>
</evidence>
<dbReference type="PROSITE" id="PS51318">
    <property type="entry name" value="TAT"/>
    <property type="match status" value="1"/>
</dbReference>
<dbReference type="RefSeq" id="WP_171242771.1">
    <property type="nucleotide sequence ID" value="NZ_JABEPQ010000001.1"/>
</dbReference>
<dbReference type="EMBL" id="JABEPQ010000001">
    <property type="protein sequence ID" value="NNM45788.1"/>
    <property type="molecule type" value="Genomic_DNA"/>
</dbReference>
<name>A0A849HEG2_9MICO</name>
<dbReference type="AlphaFoldDB" id="A0A849HEG2"/>
<feature type="signal peptide" evidence="1">
    <location>
        <begin position="1"/>
        <end position="23"/>
    </location>
</feature>